<evidence type="ECO:0000259" key="2">
    <source>
        <dbReference type="Pfam" id="PF06114"/>
    </source>
</evidence>
<name>A0A841TSX6_9BACL</name>
<protein>
    <submittedName>
        <fullName evidence="3">ImmA/IrrE family metallo-endopeptidase</fullName>
    </submittedName>
</protein>
<accession>A0A841TSX6</accession>
<sequence length="231" mass="27467">MSYSSDAKRLLKFAGIDIYTRRSSSPISLSKIGKKLGLRYKKMPLHQNTGGMLVRSNIGPYIVINENHPYTRRRFSSAHEIGHYMLGHDSDISIFHDQDRWEEVQANKYASCLLMPDELLYNVHKECRSIREIAIWFRVSPIAVAIRCSQFGLRMIEAEFVRNEYFHSIDEIAVSVERARIQREQQEEQRKKRNESLRREIESRSRLRAVEAQRERNQEMVDRWRRIYGYE</sequence>
<dbReference type="InterPro" id="IPR052345">
    <property type="entry name" value="Rad_response_metalloprotease"/>
</dbReference>
<proteinExistence type="predicted"/>
<evidence type="ECO:0000256" key="1">
    <source>
        <dbReference type="SAM" id="Coils"/>
    </source>
</evidence>
<dbReference type="Pfam" id="PF06114">
    <property type="entry name" value="Peptidase_M78"/>
    <property type="match status" value="1"/>
</dbReference>
<dbReference type="InterPro" id="IPR010359">
    <property type="entry name" value="IrrE_HExxH"/>
</dbReference>
<organism evidence="3 4">
    <name type="scientific">Cohnella xylanilytica</name>
    <dbReference type="NCBI Taxonomy" id="557555"/>
    <lineage>
        <taxon>Bacteria</taxon>
        <taxon>Bacillati</taxon>
        <taxon>Bacillota</taxon>
        <taxon>Bacilli</taxon>
        <taxon>Bacillales</taxon>
        <taxon>Paenibacillaceae</taxon>
        <taxon>Cohnella</taxon>
    </lineage>
</organism>
<evidence type="ECO:0000313" key="4">
    <source>
        <dbReference type="Proteomes" id="UP000553776"/>
    </source>
</evidence>
<dbReference type="Proteomes" id="UP000553776">
    <property type="component" value="Unassembled WGS sequence"/>
</dbReference>
<dbReference type="EMBL" id="JACJVR010000002">
    <property type="protein sequence ID" value="MBB6689952.1"/>
    <property type="molecule type" value="Genomic_DNA"/>
</dbReference>
<dbReference type="Gene3D" id="1.10.10.2910">
    <property type="match status" value="1"/>
</dbReference>
<keyword evidence="4" id="KW-1185">Reference proteome</keyword>
<evidence type="ECO:0000313" key="3">
    <source>
        <dbReference type="EMBL" id="MBB6689952.1"/>
    </source>
</evidence>
<feature type="domain" description="IrrE N-terminal-like" evidence="2">
    <location>
        <begin position="35"/>
        <end position="149"/>
    </location>
</feature>
<comment type="caution">
    <text evidence="3">The sequence shown here is derived from an EMBL/GenBank/DDBJ whole genome shotgun (WGS) entry which is preliminary data.</text>
</comment>
<feature type="coiled-coil region" evidence="1">
    <location>
        <begin position="169"/>
        <end position="196"/>
    </location>
</feature>
<gene>
    <name evidence="3" type="ORF">H7B90_00910</name>
</gene>
<reference evidence="3 4" key="1">
    <citation type="submission" date="2020-08" db="EMBL/GenBank/DDBJ databases">
        <title>Cohnella phylogeny.</title>
        <authorList>
            <person name="Dunlap C."/>
        </authorList>
    </citation>
    <scope>NUCLEOTIDE SEQUENCE [LARGE SCALE GENOMIC DNA]</scope>
    <source>
        <strain evidence="3 4">DSM 25239</strain>
    </source>
</reference>
<dbReference type="RefSeq" id="WP_185133974.1">
    <property type="nucleotide sequence ID" value="NZ_JACJVR010000002.1"/>
</dbReference>
<dbReference type="PANTHER" id="PTHR43236">
    <property type="entry name" value="ANTITOXIN HIGA1"/>
    <property type="match status" value="1"/>
</dbReference>
<dbReference type="AlphaFoldDB" id="A0A841TSX6"/>
<keyword evidence="1" id="KW-0175">Coiled coil</keyword>
<dbReference type="PANTHER" id="PTHR43236:SF2">
    <property type="entry name" value="BLL0069 PROTEIN"/>
    <property type="match status" value="1"/>
</dbReference>